<accession>A0A7C5XMP4</accession>
<dbReference type="AlphaFoldDB" id="A0A7C5XMP4"/>
<keyword evidence="2 4" id="KW-0067">ATP-binding</keyword>
<evidence type="ECO:0000256" key="1">
    <source>
        <dbReference type="ARBA" id="ARBA00022741"/>
    </source>
</evidence>
<keyword evidence="1" id="KW-0547">Nucleotide-binding</keyword>
<dbReference type="InterPro" id="IPR027417">
    <property type="entry name" value="P-loop_NTPase"/>
</dbReference>
<dbReference type="InterPro" id="IPR017871">
    <property type="entry name" value="ABC_transporter-like_CS"/>
</dbReference>
<organism evidence="4">
    <name type="scientific">Ignisphaera aggregans</name>
    <dbReference type="NCBI Taxonomy" id="334771"/>
    <lineage>
        <taxon>Archaea</taxon>
        <taxon>Thermoproteota</taxon>
        <taxon>Thermoprotei</taxon>
        <taxon>Desulfurococcales</taxon>
        <taxon>Desulfurococcaceae</taxon>
        <taxon>Ignisphaera</taxon>
    </lineage>
</organism>
<proteinExistence type="predicted"/>
<dbReference type="Gene3D" id="3.40.50.300">
    <property type="entry name" value="P-loop containing nucleotide triphosphate hydrolases"/>
    <property type="match status" value="1"/>
</dbReference>
<dbReference type="GO" id="GO:0016887">
    <property type="term" value="F:ATP hydrolysis activity"/>
    <property type="evidence" value="ECO:0007669"/>
    <property type="project" value="InterPro"/>
</dbReference>
<feature type="domain" description="ABC transporter" evidence="3">
    <location>
        <begin position="3"/>
        <end position="224"/>
    </location>
</feature>
<protein>
    <submittedName>
        <fullName evidence="4">ATP-binding cassette domain-containing protein</fullName>
    </submittedName>
</protein>
<dbReference type="GO" id="GO:0005524">
    <property type="term" value="F:ATP binding"/>
    <property type="evidence" value="ECO:0007669"/>
    <property type="project" value="UniProtKB-KW"/>
</dbReference>
<dbReference type="PROSITE" id="PS00211">
    <property type="entry name" value="ABC_TRANSPORTER_1"/>
    <property type="match status" value="1"/>
</dbReference>
<comment type="caution">
    <text evidence="4">The sequence shown here is derived from an EMBL/GenBank/DDBJ whole genome shotgun (WGS) entry which is preliminary data.</text>
</comment>
<dbReference type="EMBL" id="DRZI01000183">
    <property type="protein sequence ID" value="HHP81869.1"/>
    <property type="molecule type" value="Genomic_DNA"/>
</dbReference>
<evidence type="ECO:0000256" key="2">
    <source>
        <dbReference type="ARBA" id="ARBA00022840"/>
    </source>
</evidence>
<dbReference type="Pfam" id="PF00005">
    <property type="entry name" value="ABC_tran"/>
    <property type="match status" value="1"/>
</dbReference>
<reference evidence="4" key="1">
    <citation type="journal article" date="2020" name="mSystems">
        <title>Genome- and Community-Level Interaction Insights into Carbon Utilization and Element Cycling Functions of Hydrothermarchaeota in Hydrothermal Sediment.</title>
        <authorList>
            <person name="Zhou Z."/>
            <person name="Liu Y."/>
            <person name="Xu W."/>
            <person name="Pan J."/>
            <person name="Luo Z.H."/>
            <person name="Li M."/>
        </authorList>
    </citation>
    <scope>NUCLEOTIDE SEQUENCE [LARGE SCALE GENOMIC DNA]</scope>
    <source>
        <strain evidence="4">SpSt-1121</strain>
    </source>
</reference>
<dbReference type="SMART" id="SM00382">
    <property type="entry name" value="AAA"/>
    <property type="match status" value="1"/>
</dbReference>
<sequence length="225" mass="25207">MILRLSRISKSLGSEVVLSDVSIELGLGEVLVVKGRSGVGKTTLAKIASLQMLPDRGGVEFMGYSVAGLGEAFRSRLRLMYIGYIDQNYTLLSRLTVYENVELPLLLLGVSRSERRKMVLETLNMLEIENLIHRYPWEISGGERQRVAIARALVKKPKLLVADEPLSNLDDITTQNVLRIFRHFTEEFNTAILLTTTDLTASYGIGREAVLDRGVLREEYKSGIH</sequence>
<gene>
    <name evidence="4" type="ORF">ENM84_04305</name>
</gene>
<dbReference type="GO" id="GO:0005886">
    <property type="term" value="C:plasma membrane"/>
    <property type="evidence" value="ECO:0007669"/>
    <property type="project" value="TreeGrafter"/>
</dbReference>
<dbReference type="InterPro" id="IPR015854">
    <property type="entry name" value="ABC_transpr_LolD-like"/>
</dbReference>
<dbReference type="InterPro" id="IPR003593">
    <property type="entry name" value="AAA+_ATPase"/>
</dbReference>
<evidence type="ECO:0000313" key="4">
    <source>
        <dbReference type="EMBL" id="HHP81869.1"/>
    </source>
</evidence>
<dbReference type="SUPFAM" id="SSF52540">
    <property type="entry name" value="P-loop containing nucleoside triphosphate hydrolases"/>
    <property type="match status" value="1"/>
</dbReference>
<dbReference type="PANTHER" id="PTHR24220:SF86">
    <property type="entry name" value="ABC TRANSPORTER ABCH.1"/>
    <property type="match status" value="1"/>
</dbReference>
<name>A0A7C5XMP4_9CREN</name>
<evidence type="ECO:0000259" key="3">
    <source>
        <dbReference type="PROSITE" id="PS50893"/>
    </source>
</evidence>
<dbReference type="GO" id="GO:0022857">
    <property type="term" value="F:transmembrane transporter activity"/>
    <property type="evidence" value="ECO:0007669"/>
    <property type="project" value="TreeGrafter"/>
</dbReference>
<dbReference type="PANTHER" id="PTHR24220">
    <property type="entry name" value="IMPORT ATP-BINDING PROTEIN"/>
    <property type="match status" value="1"/>
</dbReference>
<dbReference type="InterPro" id="IPR003439">
    <property type="entry name" value="ABC_transporter-like_ATP-bd"/>
</dbReference>
<dbReference type="PROSITE" id="PS50893">
    <property type="entry name" value="ABC_TRANSPORTER_2"/>
    <property type="match status" value="1"/>
</dbReference>